<sequence length="140" mass="16490">MVSICLEYVFERANKIYIYCSYEEGLISSDFFYNINGKIVERHKLNDAINDVENIENFSYVTSVDRQKAVVKIINDNIKEMIKLCNKYNREMPTEIKLIYDVQGNKLIANYQYDLVHTNNPNQTANSIARSWFEEIKNNN</sequence>
<comment type="caution">
    <text evidence="1">The sequence shown here is derived from an EMBL/GenBank/DDBJ whole genome shotgun (WGS) entry which is preliminary data.</text>
</comment>
<evidence type="ECO:0000313" key="2">
    <source>
        <dbReference type="Proteomes" id="UP000435187"/>
    </source>
</evidence>
<protein>
    <submittedName>
        <fullName evidence="1">DUF600 domain-containing protein</fullName>
    </submittedName>
</protein>
<dbReference type="RefSeq" id="WP_153837181.1">
    <property type="nucleotide sequence ID" value="NZ_JBHUMW010000048.1"/>
</dbReference>
<keyword evidence="2" id="KW-1185">Reference proteome</keyword>
<dbReference type="EMBL" id="WJEE01000094">
    <property type="protein sequence ID" value="MRI68743.1"/>
    <property type="molecule type" value="Genomic_DNA"/>
</dbReference>
<proteinExistence type="predicted"/>
<reference evidence="1 2" key="1">
    <citation type="submission" date="2019-10" db="EMBL/GenBank/DDBJ databases">
        <title>Gracilibacillus salitolerans sp. nov., a moderate halophile isolated from a saline soil in northwest China.</title>
        <authorList>
            <person name="Gan L."/>
        </authorList>
    </citation>
    <scope>NUCLEOTIDE SEQUENCE [LARGE SCALE GENOMIC DNA]</scope>
    <source>
        <strain evidence="1 2">TP2-8</strain>
    </source>
</reference>
<dbReference type="Proteomes" id="UP000435187">
    <property type="component" value="Unassembled WGS sequence"/>
</dbReference>
<evidence type="ECO:0000313" key="1">
    <source>
        <dbReference type="EMBL" id="MRI68743.1"/>
    </source>
</evidence>
<organism evidence="1 2">
    <name type="scientific">Gracilibacillus thailandensis</name>
    <dbReference type="NCBI Taxonomy" id="563735"/>
    <lineage>
        <taxon>Bacteria</taxon>
        <taxon>Bacillati</taxon>
        <taxon>Bacillota</taxon>
        <taxon>Bacilli</taxon>
        <taxon>Bacillales</taxon>
        <taxon>Bacillaceae</taxon>
        <taxon>Gracilibacillus</taxon>
    </lineage>
</organism>
<gene>
    <name evidence="1" type="ORF">GH885_20790</name>
</gene>
<name>A0A6N7R640_9BACI</name>
<dbReference type="AlphaFoldDB" id="A0A6N7R640"/>
<accession>A0A6N7R640</accession>